<dbReference type="GO" id="GO:0005524">
    <property type="term" value="F:ATP binding"/>
    <property type="evidence" value="ECO:0007669"/>
    <property type="project" value="UniProtKB-UniRule"/>
</dbReference>
<dbReference type="SMART" id="SM00220">
    <property type="entry name" value="S_TKc"/>
    <property type="match status" value="1"/>
</dbReference>
<dbReference type="PROSITE" id="PS00108">
    <property type="entry name" value="PROTEIN_KINASE_ST"/>
    <property type="match status" value="1"/>
</dbReference>
<feature type="compositionally biased region" description="Low complexity" evidence="6">
    <location>
        <begin position="290"/>
        <end position="305"/>
    </location>
</feature>
<dbReference type="InterPro" id="IPR011009">
    <property type="entry name" value="Kinase-like_dom_sf"/>
</dbReference>
<dbReference type="PANTHER" id="PTHR43289:SF6">
    <property type="entry name" value="SERINE_THREONINE-PROTEIN KINASE NEKL-3"/>
    <property type="match status" value="1"/>
</dbReference>
<dbReference type="SUPFAM" id="SSF56112">
    <property type="entry name" value="Protein kinase-like (PK-like)"/>
    <property type="match status" value="2"/>
</dbReference>
<dbReference type="RefSeq" id="WP_012831394.1">
    <property type="nucleotide sequence ID" value="NC_013440.1"/>
</dbReference>
<dbReference type="GO" id="GO:0004674">
    <property type="term" value="F:protein serine/threonine kinase activity"/>
    <property type="evidence" value="ECO:0007669"/>
    <property type="project" value="UniProtKB-KW"/>
</dbReference>
<dbReference type="eggNOG" id="COG3642">
    <property type="taxonomic scope" value="Bacteria"/>
</dbReference>
<dbReference type="InterPro" id="IPR017441">
    <property type="entry name" value="Protein_kinase_ATP_BS"/>
</dbReference>
<evidence type="ECO:0000256" key="3">
    <source>
        <dbReference type="ARBA" id="ARBA00022777"/>
    </source>
</evidence>
<evidence type="ECO:0000313" key="8">
    <source>
        <dbReference type="EMBL" id="ACY18802.1"/>
    </source>
</evidence>
<gene>
    <name evidence="8" type="ordered locus">Hoch_6332</name>
</gene>
<dbReference type="eggNOG" id="COG0515">
    <property type="taxonomic scope" value="Bacteria"/>
</dbReference>
<dbReference type="OrthoDB" id="9801841at2"/>
<proteinExistence type="predicted"/>
<dbReference type="Gene3D" id="3.30.200.20">
    <property type="entry name" value="Phosphorylase Kinase, domain 1"/>
    <property type="match status" value="1"/>
</dbReference>
<evidence type="ECO:0000313" key="9">
    <source>
        <dbReference type="Proteomes" id="UP000001880"/>
    </source>
</evidence>
<dbReference type="PANTHER" id="PTHR43289">
    <property type="entry name" value="MITOGEN-ACTIVATED PROTEIN KINASE KINASE KINASE 20-RELATED"/>
    <property type="match status" value="1"/>
</dbReference>
<protein>
    <submittedName>
        <fullName evidence="8">Serine/threonine protein kinase</fullName>
    </submittedName>
</protein>
<dbReference type="Pfam" id="PF00069">
    <property type="entry name" value="Pkinase"/>
    <property type="match status" value="1"/>
</dbReference>
<keyword evidence="4 5" id="KW-0067">ATP-binding</keyword>
<feature type="binding site" evidence="5">
    <location>
        <position position="353"/>
    </location>
    <ligand>
        <name>ATP</name>
        <dbReference type="ChEBI" id="CHEBI:30616"/>
    </ligand>
</feature>
<keyword evidence="2 5" id="KW-0547">Nucleotide-binding</keyword>
<dbReference type="InterPro" id="IPR000719">
    <property type="entry name" value="Prot_kinase_dom"/>
</dbReference>
<evidence type="ECO:0000256" key="6">
    <source>
        <dbReference type="SAM" id="MobiDB-lite"/>
    </source>
</evidence>
<dbReference type="AlphaFoldDB" id="D0LNX6"/>
<feature type="compositionally biased region" description="Basic and acidic residues" evidence="6">
    <location>
        <begin position="1"/>
        <end position="22"/>
    </location>
</feature>
<dbReference type="KEGG" id="hoh:Hoch_6332"/>
<accession>D0LNX6</accession>
<keyword evidence="3 8" id="KW-0418">Kinase</keyword>
<feature type="region of interest" description="Disordered" evidence="6">
    <location>
        <begin position="626"/>
        <end position="655"/>
    </location>
</feature>
<evidence type="ECO:0000256" key="4">
    <source>
        <dbReference type="ARBA" id="ARBA00022840"/>
    </source>
</evidence>
<dbReference type="Gene3D" id="1.10.510.10">
    <property type="entry name" value="Transferase(Phosphotransferase) domain 1"/>
    <property type="match status" value="2"/>
</dbReference>
<feature type="domain" description="Protein kinase" evidence="7">
    <location>
        <begin position="324"/>
        <end position="598"/>
    </location>
</feature>
<dbReference type="STRING" id="502025.Hoch_6332"/>
<keyword evidence="1" id="KW-0808">Transferase</keyword>
<feature type="compositionally biased region" description="Polar residues" evidence="6">
    <location>
        <begin position="24"/>
        <end position="41"/>
    </location>
</feature>
<dbReference type="InterPro" id="IPR008271">
    <property type="entry name" value="Ser/Thr_kinase_AS"/>
</dbReference>
<feature type="region of interest" description="Disordered" evidence="6">
    <location>
        <begin position="1"/>
        <end position="42"/>
    </location>
</feature>
<feature type="compositionally biased region" description="Low complexity" evidence="6">
    <location>
        <begin position="626"/>
        <end position="637"/>
    </location>
</feature>
<dbReference type="EMBL" id="CP001804">
    <property type="protein sequence ID" value="ACY18802.1"/>
    <property type="molecule type" value="Genomic_DNA"/>
</dbReference>
<dbReference type="PROSITE" id="PS50011">
    <property type="entry name" value="PROTEIN_KINASE_DOM"/>
    <property type="match status" value="1"/>
</dbReference>
<keyword evidence="9" id="KW-1185">Reference proteome</keyword>
<dbReference type="CDD" id="cd14014">
    <property type="entry name" value="STKc_PknB_like"/>
    <property type="match status" value="1"/>
</dbReference>
<evidence type="ECO:0000256" key="5">
    <source>
        <dbReference type="PROSITE-ProRule" id="PRU10141"/>
    </source>
</evidence>
<keyword evidence="8" id="KW-0723">Serine/threonine-protein kinase</keyword>
<feature type="compositionally biased region" description="Basic and acidic residues" evidence="6">
    <location>
        <begin position="645"/>
        <end position="655"/>
    </location>
</feature>
<evidence type="ECO:0000259" key="7">
    <source>
        <dbReference type="PROSITE" id="PS50011"/>
    </source>
</evidence>
<feature type="region of interest" description="Disordered" evidence="6">
    <location>
        <begin position="286"/>
        <end position="314"/>
    </location>
</feature>
<reference evidence="8 9" key="1">
    <citation type="journal article" date="2010" name="Stand. Genomic Sci.">
        <title>Complete genome sequence of Haliangium ochraceum type strain (SMP-2).</title>
        <authorList>
            <consortium name="US DOE Joint Genome Institute (JGI-PGF)"/>
            <person name="Ivanova N."/>
            <person name="Daum C."/>
            <person name="Lang E."/>
            <person name="Abt B."/>
            <person name="Kopitz M."/>
            <person name="Saunders E."/>
            <person name="Lapidus A."/>
            <person name="Lucas S."/>
            <person name="Glavina Del Rio T."/>
            <person name="Nolan M."/>
            <person name="Tice H."/>
            <person name="Copeland A."/>
            <person name="Cheng J.F."/>
            <person name="Chen F."/>
            <person name="Bruce D."/>
            <person name="Goodwin L."/>
            <person name="Pitluck S."/>
            <person name="Mavromatis K."/>
            <person name="Pati A."/>
            <person name="Mikhailova N."/>
            <person name="Chen A."/>
            <person name="Palaniappan K."/>
            <person name="Land M."/>
            <person name="Hauser L."/>
            <person name="Chang Y.J."/>
            <person name="Jeffries C.D."/>
            <person name="Detter J.C."/>
            <person name="Brettin T."/>
            <person name="Rohde M."/>
            <person name="Goker M."/>
            <person name="Bristow J."/>
            <person name="Markowitz V."/>
            <person name="Eisen J.A."/>
            <person name="Hugenholtz P."/>
            <person name="Kyrpides N.C."/>
            <person name="Klenk H.P."/>
        </authorList>
    </citation>
    <scope>NUCLEOTIDE SEQUENCE [LARGE SCALE GENOMIC DNA]</scope>
    <source>
        <strain evidence="9">DSM 14365 / CIP 107738 / JCM 11303 / AJ 13395 / SMP-2</strain>
    </source>
</reference>
<dbReference type="Proteomes" id="UP000001880">
    <property type="component" value="Chromosome"/>
</dbReference>
<dbReference type="PROSITE" id="PS00107">
    <property type="entry name" value="PROTEIN_KINASE_ATP"/>
    <property type="match status" value="1"/>
</dbReference>
<evidence type="ECO:0000256" key="1">
    <source>
        <dbReference type="ARBA" id="ARBA00022679"/>
    </source>
</evidence>
<evidence type="ECO:0000256" key="2">
    <source>
        <dbReference type="ARBA" id="ARBA00022741"/>
    </source>
</evidence>
<sequence length="895" mass="94123">MAIKSDTERPKSAQKAEQRDFASESESPAESLNEAEQNGSFSDFEDELDAAALIAAGRHEEAAARLRRDGDPAGAAAIYERIWDFARAAECAREAGDLARALRNALGANEDEEVDELVAALREQGPGGLAAAVDAFAEQRRFATAGELAEELGELERAERYYRQGHLQLDAARMLRALGRDRDAGRLLERFVEVATPGLEMAQAQLALGELLADHMQFAPAAAHLQEAAATPALRLRAQRRLIVALASMGLRDAARDVLVNARADAPELPADIDAFLRAERAAAQDREAAPSPAVDGSGADANAAGDEDAPGRDPGAQIIAGRYRLGALLGAGTSGRVYRAYDEAGEREVAIKLLSASRDHQAYERFVREAQVTSSLRHPNLVQVFDFSAEHGYLVMEYMAGGALAQRLHAGASDDAEVGRGGTLPASAVRRLGLDLLAGLERAHRRGIIHRDIKPANVFFDARGAAKLGDFGVAHLLDLGQTQTGGLIGTLAYMAPEQITGAPLTIAADLYALGVTLYEALTGRLPLQGPDFVAQHLGETPPPASAVCTESVELAPGWDPLLAALLAKNPSERFDSVDAVRKALEALSIERGAHPLVLGRRRSAADDGAAEQGALSANDLLDAPGLLDAPAGTDDAGAGDGDGDAPRYRFETPLGRTDDAHLSRALDSALDRSVIIERYHEGGPDAAAERRLYALARGGSPYVQRALSYDRDAGVAVFEAPSGEPLADAVAETPLPALAAVRLLMRLARALAPMHERGNAHGAITGTTVVLDEQRYPTLLVCGLGPSSEKAPHPRADVYALLGLTARAAGLDEGDESDAARDALAAAPDPAAIDGDALGARAEYLVRGLLSPPGSDAAGLGDSALKAPPHTGEELYTFATTLQIALLKRAQPGC</sequence>
<dbReference type="HOGENOM" id="CLU_323093_0_0_7"/>
<name>D0LNX6_HALO1</name>
<organism evidence="8 9">
    <name type="scientific">Haliangium ochraceum (strain DSM 14365 / JCM 11303 / SMP-2)</name>
    <dbReference type="NCBI Taxonomy" id="502025"/>
    <lineage>
        <taxon>Bacteria</taxon>
        <taxon>Pseudomonadati</taxon>
        <taxon>Myxococcota</taxon>
        <taxon>Polyangia</taxon>
        <taxon>Haliangiales</taxon>
        <taxon>Kofleriaceae</taxon>
        <taxon>Haliangium</taxon>
    </lineage>
</organism>